<reference evidence="2 3" key="1">
    <citation type="submission" date="2018-01" db="EMBL/GenBank/DDBJ databases">
        <title>Metagenomic assembled genomes from two thermal pools in the Uzon Caldera, Kamchatka, Russia.</title>
        <authorList>
            <person name="Wilkins L."/>
            <person name="Ettinger C."/>
        </authorList>
    </citation>
    <scope>NUCLEOTIDE SEQUENCE [LARGE SCALE GENOMIC DNA]</scope>
    <source>
        <strain evidence="2">ZAV-07</strain>
    </source>
</reference>
<feature type="domain" description="PD-(D/E)XK endonuclease-like" evidence="1">
    <location>
        <begin position="19"/>
        <end position="262"/>
    </location>
</feature>
<comment type="caution">
    <text evidence="2">The sequence shown here is derived from an EMBL/GenBank/DDBJ whole genome shotgun (WGS) entry which is preliminary data.</text>
</comment>
<organism evidence="2 3">
    <name type="scientific">Caldisericum exile</name>
    <dbReference type="NCBI Taxonomy" id="693075"/>
    <lineage>
        <taxon>Bacteria</taxon>
        <taxon>Pseudomonadati</taxon>
        <taxon>Caldisericota/Cryosericota group</taxon>
        <taxon>Caldisericota</taxon>
        <taxon>Caldisericia</taxon>
        <taxon>Caldisericales</taxon>
        <taxon>Caldisericaceae</taxon>
        <taxon>Caldisericum</taxon>
    </lineage>
</organism>
<dbReference type="SUPFAM" id="SSF52980">
    <property type="entry name" value="Restriction endonuclease-like"/>
    <property type="match status" value="1"/>
</dbReference>
<protein>
    <recommendedName>
        <fullName evidence="1">PD-(D/E)XK endonuclease-like domain-containing protein</fullName>
    </recommendedName>
</protein>
<dbReference type="Proteomes" id="UP000237040">
    <property type="component" value="Unassembled WGS sequence"/>
</dbReference>
<evidence type="ECO:0000313" key="2">
    <source>
        <dbReference type="EMBL" id="PMP68500.1"/>
    </source>
</evidence>
<dbReference type="InterPro" id="IPR011335">
    <property type="entry name" value="Restrct_endonuc-II-like"/>
</dbReference>
<sequence length="269" mass="32008">MLKNNKMEKFLLQRRVYELSVSDVLMLSKCEKALELKLKGYKVNFKFEKLSYTGMLLHKTLNYFAKSTSEGLFDEIDLNNKNVETYIKNKIYEVFFREVNKDNRSTLDIVWKYLEDFSVLLSTIVEENNISLKDLFIYSEKPFKFKLTDQTFIRGRFDVLLRIGNKIKIIDYKTGKDDFERDTFQISLYYKAVKDTLGIEADPHIMYFEDGKIITESYTKSEIEMTLEVIKNLINTFLNKFEQGKIELSTNRKFCKFCSMRNYSFCKFT</sequence>
<evidence type="ECO:0000313" key="3">
    <source>
        <dbReference type="Proteomes" id="UP000237040"/>
    </source>
</evidence>
<accession>A0A2J6WFI4</accession>
<dbReference type="InterPro" id="IPR038726">
    <property type="entry name" value="PDDEXK_AddAB-type"/>
</dbReference>
<evidence type="ECO:0000259" key="1">
    <source>
        <dbReference type="Pfam" id="PF12705"/>
    </source>
</evidence>
<gene>
    <name evidence="2" type="ORF">C0189_01130</name>
</gene>
<dbReference type="InterPro" id="IPR011604">
    <property type="entry name" value="PDDEXK-like_dom_sf"/>
</dbReference>
<dbReference type="Pfam" id="PF12705">
    <property type="entry name" value="PDDEXK_1"/>
    <property type="match status" value="1"/>
</dbReference>
<dbReference type="EMBL" id="PNIL01000018">
    <property type="protein sequence ID" value="PMP68500.1"/>
    <property type="molecule type" value="Genomic_DNA"/>
</dbReference>
<proteinExistence type="predicted"/>
<dbReference type="AlphaFoldDB" id="A0A2J6WFI4"/>
<dbReference type="Gene3D" id="3.90.320.10">
    <property type="match status" value="1"/>
</dbReference>
<name>A0A2J6WFI4_9BACT</name>